<dbReference type="EMBL" id="BMAV01006310">
    <property type="protein sequence ID" value="GFY48079.1"/>
    <property type="molecule type" value="Genomic_DNA"/>
</dbReference>
<gene>
    <name evidence="2" type="ORF">TNIN_177841</name>
</gene>
<dbReference type="Gene3D" id="1.25.40.500">
    <property type="entry name" value="TFIID subunit TAF5, NTD2 domain"/>
    <property type="match status" value="1"/>
</dbReference>
<dbReference type="SUPFAM" id="SSF160897">
    <property type="entry name" value="Taf5 N-terminal domain-like"/>
    <property type="match status" value="1"/>
</dbReference>
<name>A0A8X7C030_9ARAC</name>
<dbReference type="AlphaFoldDB" id="A0A8X7C030"/>
<proteinExistence type="predicted"/>
<organism evidence="2 3">
    <name type="scientific">Trichonephila inaurata madagascariensis</name>
    <dbReference type="NCBI Taxonomy" id="2747483"/>
    <lineage>
        <taxon>Eukaryota</taxon>
        <taxon>Metazoa</taxon>
        <taxon>Ecdysozoa</taxon>
        <taxon>Arthropoda</taxon>
        <taxon>Chelicerata</taxon>
        <taxon>Arachnida</taxon>
        <taxon>Araneae</taxon>
        <taxon>Araneomorphae</taxon>
        <taxon>Entelegynae</taxon>
        <taxon>Araneoidea</taxon>
        <taxon>Nephilidae</taxon>
        <taxon>Trichonephila</taxon>
        <taxon>Trichonephila inaurata</taxon>
    </lineage>
</organism>
<keyword evidence="3" id="KW-1185">Reference proteome</keyword>
<sequence>MCEVESIRCTGLWKKLWLKEDRQARSSHSCSNEISYEPTKELNAMTSSKDTAGGCSASCSTTVSNPLPNVLMTVKEYDGLVKFIKETADPVKCELIQFLYPLYVYIYLLLLKRKRILEGNVNKYVIKASEDNLKLLDAYLKDAECESLLTIIQLQFQAEVVEK</sequence>
<dbReference type="Proteomes" id="UP000886998">
    <property type="component" value="Unassembled WGS sequence"/>
</dbReference>
<protein>
    <recommendedName>
        <fullName evidence="1">TFIID subunit TAF5 NTD2 domain-containing protein</fullName>
    </recommendedName>
</protein>
<comment type="caution">
    <text evidence="2">The sequence shown here is derived from an EMBL/GenBank/DDBJ whole genome shotgun (WGS) entry which is preliminary data.</text>
</comment>
<evidence type="ECO:0000259" key="1">
    <source>
        <dbReference type="Pfam" id="PF04494"/>
    </source>
</evidence>
<feature type="domain" description="TFIID subunit TAF5 NTD2" evidence="1">
    <location>
        <begin position="74"/>
        <end position="115"/>
    </location>
</feature>
<evidence type="ECO:0000313" key="3">
    <source>
        <dbReference type="Proteomes" id="UP000886998"/>
    </source>
</evidence>
<reference evidence="2" key="1">
    <citation type="submission" date="2020-08" db="EMBL/GenBank/DDBJ databases">
        <title>Multicomponent nature underlies the extraordinary mechanical properties of spider dragline silk.</title>
        <authorList>
            <person name="Kono N."/>
            <person name="Nakamura H."/>
            <person name="Mori M."/>
            <person name="Yoshida Y."/>
            <person name="Ohtoshi R."/>
            <person name="Malay A.D."/>
            <person name="Moran D.A.P."/>
            <person name="Tomita M."/>
            <person name="Numata K."/>
            <person name="Arakawa K."/>
        </authorList>
    </citation>
    <scope>NUCLEOTIDE SEQUENCE</scope>
</reference>
<accession>A0A8X7C030</accession>
<dbReference type="InterPro" id="IPR037264">
    <property type="entry name" value="TFIID_NTD2_sf"/>
</dbReference>
<evidence type="ECO:0000313" key="2">
    <source>
        <dbReference type="EMBL" id="GFY48079.1"/>
    </source>
</evidence>
<dbReference type="Pfam" id="PF04494">
    <property type="entry name" value="TFIID_NTD2"/>
    <property type="match status" value="1"/>
</dbReference>
<dbReference type="InterPro" id="IPR007582">
    <property type="entry name" value="TFIID_NTD2"/>
</dbReference>